<dbReference type="EMBL" id="DTLI01000030">
    <property type="protein sequence ID" value="HHS51493.1"/>
    <property type="molecule type" value="Genomic_DNA"/>
</dbReference>
<accession>A0A7C6A8K1</accession>
<dbReference type="InterPro" id="IPR001646">
    <property type="entry name" value="5peptide_repeat"/>
</dbReference>
<dbReference type="Gene3D" id="2.160.20.80">
    <property type="entry name" value="E3 ubiquitin-protein ligase SopA"/>
    <property type="match status" value="1"/>
</dbReference>
<dbReference type="AlphaFoldDB" id="A0A7C6A8K1"/>
<feature type="transmembrane region" description="Helical" evidence="1">
    <location>
        <begin position="524"/>
        <end position="544"/>
    </location>
</feature>
<name>A0A7C6A8K1_UNCW3</name>
<evidence type="ECO:0000313" key="2">
    <source>
        <dbReference type="EMBL" id="HHS51493.1"/>
    </source>
</evidence>
<dbReference type="Pfam" id="PF13576">
    <property type="entry name" value="Pentapeptide_3"/>
    <property type="match status" value="2"/>
</dbReference>
<organism evidence="2">
    <name type="scientific">candidate division WOR-3 bacterium</name>
    <dbReference type="NCBI Taxonomy" id="2052148"/>
    <lineage>
        <taxon>Bacteria</taxon>
        <taxon>Bacteria division WOR-3</taxon>
    </lineage>
</organism>
<sequence length="550" mass="63194">MAKCKVERCHHPVSELSLDGCCIFHTEAGKIKGYEKGKPVFIKPDERDEKSKGIVQEFVSQFSRLLEQRKNDKGILVCDEFIFPALIKQEWDEIWRPVKSGYIINLDFSVSFIGANFGGVAYFIGAKFGGEASFSEANFGGVAYFIRANFGGVANFSEANFGGKAYFIGAKFGGEADFIGANFGGEADFRWANFGGEAYFSWANFGGEANFSNTIVNLRGIFRNAKFHKEADFTNAIVKLLDFTRCEIFSFMRMRETNRMSDEQKEEIENRIKELASPEDKFSESEKSILEWALKLVEENVPPIILLRDLRFWENGHLILEDFDVSLTSFWQTNFHIIRPRIDLIRVDWKDKVIIDDIFKRPKESENFTEENKLIYGPIESLNKRKQAEEIERCYRQIRLAYEARGEYPDAGDFYLLEMDARKIKLNDVFLLCLHYLYAWVSNYGESISRAFGWLIGVFLVSTILFAFAGFSHQKETFRLLPQFDISNILGTLKILLASSVAIINAITLGRMEIYAPENIWGSVIFYSARIFGLIILTLLLLAIRRRFRR</sequence>
<evidence type="ECO:0008006" key="3">
    <source>
        <dbReference type="Google" id="ProtNLM"/>
    </source>
</evidence>
<keyword evidence="1" id="KW-1133">Transmembrane helix</keyword>
<evidence type="ECO:0000256" key="1">
    <source>
        <dbReference type="SAM" id="Phobius"/>
    </source>
</evidence>
<protein>
    <recommendedName>
        <fullName evidence="3">Pentapeptide repeat-containing protein</fullName>
    </recommendedName>
</protein>
<feature type="transmembrane region" description="Helical" evidence="1">
    <location>
        <begin position="492"/>
        <end position="512"/>
    </location>
</feature>
<proteinExistence type="predicted"/>
<reference evidence="2" key="1">
    <citation type="journal article" date="2020" name="mSystems">
        <title>Genome- and Community-Level Interaction Insights into Carbon Utilization and Element Cycling Functions of Hydrothermarchaeota in Hydrothermal Sediment.</title>
        <authorList>
            <person name="Zhou Z."/>
            <person name="Liu Y."/>
            <person name="Xu W."/>
            <person name="Pan J."/>
            <person name="Luo Z.H."/>
            <person name="Li M."/>
        </authorList>
    </citation>
    <scope>NUCLEOTIDE SEQUENCE [LARGE SCALE GENOMIC DNA]</scope>
    <source>
        <strain evidence="2">SpSt-876</strain>
    </source>
</reference>
<comment type="caution">
    <text evidence="2">The sequence shown here is derived from an EMBL/GenBank/DDBJ whole genome shotgun (WGS) entry which is preliminary data.</text>
</comment>
<keyword evidence="1" id="KW-0472">Membrane</keyword>
<dbReference type="SUPFAM" id="SSF141571">
    <property type="entry name" value="Pentapeptide repeat-like"/>
    <property type="match status" value="1"/>
</dbReference>
<feature type="transmembrane region" description="Helical" evidence="1">
    <location>
        <begin position="451"/>
        <end position="471"/>
    </location>
</feature>
<gene>
    <name evidence="2" type="ORF">ENW73_01315</name>
</gene>
<keyword evidence="1" id="KW-0812">Transmembrane</keyword>